<dbReference type="EMBL" id="JBHMFI010000001">
    <property type="protein sequence ID" value="MFB9070282.1"/>
    <property type="molecule type" value="Genomic_DNA"/>
</dbReference>
<sequence length="141" mass="15770">MPFEDVAHMSRQPRSSHIHPSAELLDPGQHDRQTSLRHSFRGDTQGLAVRRLAVPRFFAQQLIRVRAAPLVEHPVRMGIQPPLRGTIMGRPIRDAVDGIRQPGIRDPCRQLLQEEAGGCQQLGQVQPCQLALLDHRCSSPV</sequence>
<evidence type="ECO:0000256" key="1">
    <source>
        <dbReference type="SAM" id="MobiDB-lite"/>
    </source>
</evidence>
<keyword evidence="3" id="KW-1185">Reference proteome</keyword>
<gene>
    <name evidence="2" type="ORF">ACFFX0_03400</name>
</gene>
<protein>
    <submittedName>
        <fullName evidence="2">Uncharacterized protein</fullName>
    </submittedName>
</protein>
<accession>A0ABV5FUB3</accession>
<evidence type="ECO:0000313" key="2">
    <source>
        <dbReference type="EMBL" id="MFB9070282.1"/>
    </source>
</evidence>
<name>A0ABV5FUB3_9MICC</name>
<proteinExistence type="predicted"/>
<dbReference type="Proteomes" id="UP001589575">
    <property type="component" value="Unassembled WGS sequence"/>
</dbReference>
<comment type="caution">
    <text evidence="2">The sequence shown here is derived from an EMBL/GenBank/DDBJ whole genome shotgun (WGS) entry which is preliminary data.</text>
</comment>
<organism evidence="2 3">
    <name type="scientific">Citricoccus parietis</name>
    <dbReference type="NCBI Taxonomy" id="592307"/>
    <lineage>
        <taxon>Bacteria</taxon>
        <taxon>Bacillati</taxon>
        <taxon>Actinomycetota</taxon>
        <taxon>Actinomycetes</taxon>
        <taxon>Micrococcales</taxon>
        <taxon>Micrococcaceae</taxon>
        <taxon>Citricoccus</taxon>
    </lineage>
</organism>
<reference evidence="2 3" key="1">
    <citation type="submission" date="2024-09" db="EMBL/GenBank/DDBJ databases">
        <authorList>
            <person name="Sun Q."/>
            <person name="Mori K."/>
        </authorList>
    </citation>
    <scope>NUCLEOTIDE SEQUENCE [LARGE SCALE GENOMIC DNA]</scope>
    <source>
        <strain evidence="2 3">CCM 7609</strain>
    </source>
</reference>
<evidence type="ECO:0000313" key="3">
    <source>
        <dbReference type="Proteomes" id="UP001589575"/>
    </source>
</evidence>
<feature type="region of interest" description="Disordered" evidence="1">
    <location>
        <begin position="1"/>
        <end position="34"/>
    </location>
</feature>